<reference evidence="2" key="2">
    <citation type="submission" date="2023-09" db="EMBL/GenBank/DDBJ databases">
        <title>Characterization of Arcobacter Isolates from Retail Chicken Sold in Supermarkets in Tbilisi, Georgia.</title>
        <authorList>
            <person name="Matthias R."/>
            <person name="Zautner A.E."/>
        </authorList>
    </citation>
    <scope>NUCLEOTIDE SEQUENCE</scope>
    <source>
        <strain evidence="2">LEO 108</strain>
        <strain evidence="1">LEO 109</strain>
    </source>
</reference>
<reference evidence="3" key="1">
    <citation type="submission" date="2023-09" db="EMBL/GenBank/DDBJ databases">
        <title>Arcobacter tbilisiensis sp. nov. isolated from chicken meat in Tbilisi, Georgia.</title>
        <authorList>
            <person name="Matthias R."/>
            <person name="Zautner A.E."/>
        </authorList>
    </citation>
    <scope>NUCLEOTIDE SEQUENCE</scope>
    <source>
        <strain evidence="6">LEO 70</strain>
        <strain evidence="5">LEO 74</strain>
        <strain evidence="4">LEO 79</strain>
        <strain evidence="3">LEO 99</strain>
    </source>
</reference>
<evidence type="ECO:0000313" key="3">
    <source>
        <dbReference type="EMBL" id="WNL19284.1"/>
    </source>
</evidence>
<dbReference type="EMBL" id="CP134845">
    <property type="protein sequence ID" value="WNL14833.1"/>
    <property type="molecule type" value="Genomic_DNA"/>
</dbReference>
<name>A0AA96CS10_9BACT</name>
<dbReference type="EMBL" id="CP134851">
    <property type="protein sequence ID" value="WNL22419.1"/>
    <property type="molecule type" value="Genomic_DNA"/>
</dbReference>
<evidence type="ECO:0000313" key="2">
    <source>
        <dbReference type="EMBL" id="WNL14833.1"/>
    </source>
</evidence>
<evidence type="ECO:0000313" key="4">
    <source>
        <dbReference type="EMBL" id="WNL21423.1"/>
    </source>
</evidence>
<dbReference type="EMBL" id="CP134849">
    <property type="protein sequence ID" value="WNL19284.1"/>
    <property type="molecule type" value="Genomic_DNA"/>
</dbReference>
<evidence type="ECO:0000313" key="1">
    <source>
        <dbReference type="EMBL" id="WNL11393.1"/>
    </source>
</evidence>
<evidence type="ECO:0000313" key="5">
    <source>
        <dbReference type="EMBL" id="WNL22419.1"/>
    </source>
</evidence>
<dbReference type="EMBL" id="CP134852">
    <property type="protein sequence ID" value="WNL24575.1"/>
    <property type="molecule type" value="Genomic_DNA"/>
</dbReference>
<gene>
    <name evidence="2" type="ORF">RJG51_01270</name>
    <name evidence="1" type="ORF">RJG52_05515</name>
    <name evidence="3" type="ORF">RJG53_00785</name>
    <name evidence="5" type="ORF">RJG55_05525</name>
    <name evidence="4" type="ORF">RJG56_00630</name>
    <name evidence="6" type="ORF">RJG57_05840</name>
</gene>
<dbReference type="EMBL" id="CP134850">
    <property type="protein sequence ID" value="WNL21423.1"/>
    <property type="molecule type" value="Genomic_DNA"/>
</dbReference>
<sequence length="207" mass="24769">MLNFRNYDSCDMFQDNFGYLTKISKLGYTINKSLEEISNDKMRDFLNKHYYRILPVEPVASCSFISIDKNLNEALQKEFNLKTFPVYGYIKIKEKYLFKFNDIDINLYLKNNTYFKNHHSWIMFENGQLLDLTLINTLKYAISENILNDGYEFILCDASKIFYPKAMNLLYEINQESYLKYIPMYCGKLFSQEELFENKKNEKAILF</sequence>
<organism evidence="2">
    <name type="scientific">Arcobacter sp. AZ-2023</name>
    <dbReference type="NCBI Taxonomy" id="3074453"/>
    <lineage>
        <taxon>Bacteria</taxon>
        <taxon>Pseudomonadati</taxon>
        <taxon>Campylobacterota</taxon>
        <taxon>Epsilonproteobacteria</taxon>
        <taxon>Campylobacterales</taxon>
        <taxon>Arcobacteraceae</taxon>
        <taxon>Arcobacter</taxon>
    </lineage>
</organism>
<proteinExistence type="predicted"/>
<dbReference type="AlphaFoldDB" id="A0AA96CS10"/>
<protein>
    <submittedName>
        <fullName evidence="2">Uncharacterized protein</fullName>
    </submittedName>
</protein>
<dbReference type="EMBL" id="CP134844">
    <property type="protein sequence ID" value="WNL11393.1"/>
    <property type="molecule type" value="Genomic_DNA"/>
</dbReference>
<evidence type="ECO:0000313" key="6">
    <source>
        <dbReference type="EMBL" id="WNL24575.1"/>
    </source>
</evidence>
<accession>A0AA96CS10</accession>